<evidence type="ECO:0000313" key="14">
    <source>
        <dbReference type="Proteomes" id="UP001488838"/>
    </source>
</evidence>
<dbReference type="Gene3D" id="1.20.1070.10">
    <property type="entry name" value="Rhodopsin 7-helix transmembrane proteins"/>
    <property type="match status" value="1"/>
</dbReference>
<keyword evidence="3" id="KW-0716">Sensory transduction</keyword>
<dbReference type="GO" id="GO:0004984">
    <property type="term" value="F:olfactory receptor activity"/>
    <property type="evidence" value="ECO:0007669"/>
    <property type="project" value="InterPro"/>
</dbReference>
<evidence type="ECO:0000256" key="1">
    <source>
        <dbReference type="ARBA" id="ARBA00004651"/>
    </source>
</evidence>
<protein>
    <recommendedName>
        <fullName evidence="12">G-protein coupled receptors family 1 profile domain-containing protein</fullName>
    </recommendedName>
</protein>
<gene>
    <name evidence="13" type="ORF">U0070_012867</name>
</gene>
<dbReference type="GO" id="GO:0004930">
    <property type="term" value="F:G protein-coupled receptor activity"/>
    <property type="evidence" value="ECO:0007669"/>
    <property type="project" value="UniProtKB-KW"/>
</dbReference>
<keyword evidence="6 11" id="KW-1133">Transmembrane helix</keyword>
<evidence type="ECO:0000259" key="12">
    <source>
        <dbReference type="PROSITE" id="PS50262"/>
    </source>
</evidence>
<dbReference type="InterPro" id="IPR017452">
    <property type="entry name" value="GPCR_Rhodpsn_7TM"/>
</dbReference>
<evidence type="ECO:0000313" key="13">
    <source>
        <dbReference type="EMBL" id="KAK7796283.1"/>
    </source>
</evidence>
<keyword evidence="4 11" id="KW-0812">Transmembrane</keyword>
<accession>A0AAW0H4H1</accession>
<keyword evidence="10" id="KW-0807">Transducer</keyword>
<dbReference type="Proteomes" id="UP001488838">
    <property type="component" value="Unassembled WGS sequence"/>
</dbReference>
<dbReference type="EMBL" id="JBBHLL010001269">
    <property type="protein sequence ID" value="KAK7796283.1"/>
    <property type="molecule type" value="Genomic_DNA"/>
</dbReference>
<keyword evidence="2" id="KW-1003">Cell membrane</keyword>
<feature type="transmembrane region" description="Helical" evidence="11">
    <location>
        <begin position="30"/>
        <end position="56"/>
    </location>
</feature>
<organism evidence="13 14">
    <name type="scientific">Myodes glareolus</name>
    <name type="common">Bank vole</name>
    <name type="synonym">Clethrionomys glareolus</name>
    <dbReference type="NCBI Taxonomy" id="447135"/>
    <lineage>
        <taxon>Eukaryota</taxon>
        <taxon>Metazoa</taxon>
        <taxon>Chordata</taxon>
        <taxon>Craniata</taxon>
        <taxon>Vertebrata</taxon>
        <taxon>Euteleostomi</taxon>
        <taxon>Mammalia</taxon>
        <taxon>Eutheria</taxon>
        <taxon>Euarchontoglires</taxon>
        <taxon>Glires</taxon>
        <taxon>Rodentia</taxon>
        <taxon>Myomorpha</taxon>
        <taxon>Muroidea</taxon>
        <taxon>Cricetidae</taxon>
        <taxon>Arvicolinae</taxon>
        <taxon>Myodes</taxon>
    </lineage>
</organism>
<dbReference type="AlphaFoldDB" id="A0AAW0H4H1"/>
<name>A0AAW0H4H1_MYOGA</name>
<sequence length="84" mass="9361">MDVLKIPLQNVTEAAMFILLGFTDDAELQVLLFLLFLAIYLFTLIGNFGLVVLVIGNSRLHNPVYYFLSVLSFLDACYSTAVTP</sequence>
<evidence type="ECO:0000256" key="2">
    <source>
        <dbReference type="ARBA" id="ARBA00022475"/>
    </source>
</evidence>
<reference evidence="13 14" key="1">
    <citation type="journal article" date="2023" name="bioRxiv">
        <title>Conserved and derived expression patterns and positive selection on dental genes reveal complex evolutionary context of ever-growing rodent molars.</title>
        <authorList>
            <person name="Calamari Z.T."/>
            <person name="Song A."/>
            <person name="Cohen E."/>
            <person name="Akter M."/>
            <person name="Roy R.D."/>
            <person name="Hallikas O."/>
            <person name="Christensen M.M."/>
            <person name="Li P."/>
            <person name="Marangoni P."/>
            <person name="Jernvall J."/>
            <person name="Klein O.D."/>
        </authorList>
    </citation>
    <scope>NUCLEOTIDE SEQUENCE [LARGE SCALE GENOMIC DNA]</scope>
    <source>
        <strain evidence="13">V071</strain>
    </source>
</reference>
<evidence type="ECO:0000256" key="10">
    <source>
        <dbReference type="ARBA" id="ARBA00023224"/>
    </source>
</evidence>
<evidence type="ECO:0000256" key="5">
    <source>
        <dbReference type="ARBA" id="ARBA00022725"/>
    </source>
</evidence>
<dbReference type="Pfam" id="PF13853">
    <property type="entry name" value="7tm_4"/>
    <property type="match status" value="1"/>
</dbReference>
<keyword evidence="9" id="KW-0675">Receptor</keyword>
<evidence type="ECO:0000256" key="7">
    <source>
        <dbReference type="ARBA" id="ARBA00023040"/>
    </source>
</evidence>
<proteinExistence type="predicted"/>
<dbReference type="PANTHER" id="PTHR48018">
    <property type="entry name" value="OLFACTORY RECEPTOR"/>
    <property type="match status" value="1"/>
</dbReference>
<dbReference type="PROSITE" id="PS50262">
    <property type="entry name" value="G_PROTEIN_RECEP_F1_2"/>
    <property type="match status" value="1"/>
</dbReference>
<comment type="subcellular location">
    <subcellularLocation>
        <location evidence="1">Cell membrane</location>
        <topology evidence="1">Multi-pass membrane protein</topology>
    </subcellularLocation>
</comment>
<evidence type="ECO:0000256" key="3">
    <source>
        <dbReference type="ARBA" id="ARBA00022606"/>
    </source>
</evidence>
<keyword evidence="7" id="KW-0297">G-protein coupled receptor</keyword>
<evidence type="ECO:0000256" key="6">
    <source>
        <dbReference type="ARBA" id="ARBA00022989"/>
    </source>
</evidence>
<keyword evidence="5" id="KW-0552">Olfaction</keyword>
<dbReference type="InterPro" id="IPR000725">
    <property type="entry name" value="Olfact_rcpt"/>
</dbReference>
<dbReference type="SUPFAM" id="SSF81321">
    <property type="entry name" value="Family A G protein-coupled receptor-like"/>
    <property type="match status" value="1"/>
</dbReference>
<evidence type="ECO:0000256" key="11">
    <source>
        <dbReference type="SAM" id="Phobius"/>
    </source>
</evidence>
<keyword evidence="14" id="KW-1185">Reference proteome</keyword>
<feature type="transmembrane region" description="Helical" evidence="11">
    <location>
        <begin position="63"/>
        <end position="81"/>
    </location>
</feature>
<comment type="caution">
    <text evidence="13">The sequence shown here is derived from an EMBL/GenBank/DDBJ whole genome shotgun (WGS) entry which is preliminary data.</text>
</comment>
<dbReference type="GO" id="GO:0005886">
    <property type="term" value="C:plasma membrane"/>
    <property type="evidence" value="ECO:0007669"/>
    <property type="project" value="UniProtKB-SubCell"/>
</dbReference>
<keyword evidence="8 11" id="KW-0472">Membrane</keyword>
<evidence type="ECO:0000256" key="4">
    <source>
        <dbReference type="ARBA" id="ARBA00022692"/>
    </source>
</evidence>
<evidence type="ECO:0000256" key="8">
    <source>
        <dbReference type="ARBA" id="ARBA00023136"/>
    </source>
</evidence>
<evidence type="ECO:0000256" key="9">
    <source>
        <dbReference type="ARBA" id="ARBA00023170"/>
    </source>
</evidence>
<feature type="domain" description="G-protein coupled receptors family 1 profile" evidence="12">
    <location>
        <begin position="46"/>
        <end position="84"/>
    </location>
</feature>